<keyword evidence="2" id="KW-1185">Reference proteome</keyword>
<evidence type="ECO:0000313" key="2">
    <source>
        <dbReference type="Proteomes" id="UP001054252"/>
    </source>
</evidence>
<comment type="caution">
    <text evidence="1">The sequence shown here is derived from an EMBL/GenBank/DDBJ whole genome shotgun (WGS) entry which is preliminary data.</text>
</comment>
<dbReference type="EMBL" id="BPVZ01000010">
    <property type="protein sequence ID" value="GKU96555.1"/>
    <property type="molecule type" value="Genomic_DNA"/>
</dbReference>
<name>A0AAV5IBQ1_9ROSI</name>
<gene>
    <name evidence="1" type="ORF">SLEP1_g9779</name>
</gene>
<proteinExistence type="predicted"/>
<accession>A0AAV5IBQ1</accession>
<dbReference type="AlphaFoldDB" id="A0AAV5IBQ1"/>
<organism evidence="1 2">
    <name type="scientific">Rubroshorea leprosula</name>
    <dbReference type="NCBI Taxonomy" id="152421"/>
    <lineage>
        <taxon>Eukaryota</taxon>
        <taxon>Viridiplantae</taxon>
        <taxon>Streptophyta</taxon>
        <taxon>Embryophyta</taxon>
        <taxon>Tracheophyta</taxon>
        <taxon>Spermatophyta</taxon>
        <taxon>Magnoliopsida</taxon>
        <taxon>eudicotyledons</taxon>
        <taxon>Gunneridae</taxon>
        <taxon>Pentapetalae</taxon>
        <taxon>rosids</taxon>
        <taxon>malvids</taxon>
        <taxon>Malvales</taxon>
        <taxon>Dipterocarpaceae</taxon>
        <taxon>Rubroshorea</taxon>
    </lineage>
</organism>
<reference evidence="1 2" key="1">
    <citation type="journal article" date="2021" name="Commun. Biol.">
        <title>The genome of Shorea leprosula (Dipterocarpaceae) highlights the ecological relevance of drought in aseasonal tropical rainforests.</title>
        <authorList>
            <person name="Ng K.K.S."/>
            <person name="Kobayashi M.J."/>
            <person name="Fawcett J.A."/>
            <person name="Hatakeyama M."/>
            <person name="Paape T."/>
            <person name="Ng C.H."/>
            <person name="Ang C.C."/>
            <person name="Tnah L.H."/>
            <person name="Lee C.T."/>
            <person name="Nishiyama T."/>
            <person name="Sese J."/>
            <person name="O'Brien M.J."/>
            <person name="Copetti D."/>
            <person name="Mohd Noor M.I."/>
            <person name="Ong R.C."/>
            <person name="Putra M."/>
            <person name="Sireger I.Z."/>
            <person name="Indrioko S."/>
            <person name="Kosugi Y."/>
            <person name="Izuno A."/>
            <person name="Isagi Y."/>
            <person name="Lee S.L."/>
            <person name="Shimizu K.K."/>
        </authorList>
    </citation>
    <scope>NUCLEOTIDE SEQUENCE [LARGE SCALE GENOMIC DNA]</scope>
    <source>
        <strain evidence="1">214</strain>
    </source>
</reference>
<sequence length="36" mass="4177">MFNIKTAQHSLTENFYGLSLVFPFSYFSNPSQIFLS</sequence>
<protein>
    <submittedName>
        <fullName evidence="1">Uncharacterized protein</fullName>
    </submittedName>
</protein>
<dbReference type="Proteomes" id="UP001054252">
    <property type="component" value="Unassembled WGS sequence"/>
</dbReference>
<evidence type="ECO:0000313" key="1">
    <source>
        <dbReference type="EMBL" id="GKU96555.1"/>
    </source>
</evidence>